<gene>
    <name evidence="3" type="ORF">ABRQ07_10445</name>
</gene>
<dbReference type="InterPro" id="IPR013783">
    <property type="entry name" value="Ig-like_fold"/>
</dbReference>
<keyword evidence="4" id="KW-1185">Reference proteome</keyword>
<dbReference type="Proteomes" id="UP001463408">
    <property type="component" value="Unassembled WGS sequence"/>
</dbReference>
<protein>
    <submittedName>
        <fullName evidence="3">Molecular chaperone</fullName>
    </submittedName>
</protein>
<evidence type="ECO:0000313" key="4">
    <source>
        <dbReference type="Proteomes" id="UP001463408"/>
    </source>
</evidence>
<feature type="chain" id="PRO_5047418406" evidence="1">
    <location>
        <begin position="22"/>
        <end position="257"/>
    </location>
</feature>
<reference evidence="3 4" key="1">
    <citation type="submission" date="2024-06" db="EMBL/GenBank/DDBJ databases">
        <title>Pangenomics to understand the prophage dynamics in the radiating lineages of P. brasiliense.</title>
        <authorList>
            <person name="Pardeshi L.A."/>
            <person name="Van Duivenbode I."/>
            <person name="Jonkheer E.M."/>
            <person name="Pel M.J.C."/>
            <person name="Kupczok A."/>
            <person name="De Ridder D."/>
            <person name="Smit S."/>
            <person name="Van Der Lee T.J."/>
        </authorList>
    </citation>
    <scope>NUCLEOTIDE SEQUENCE [LARGE SCALE GENOMIC DNA]</scope>
    <source>
        <strain evidence="3 4">PD 8607</strain>
    </source>
</reference>
<proteinExistence type="predicted"/>
<dbReference type="RefSeq" id="WP_349960700.1">
    <property type="nucleotide sequence ID" value="NZ_JBEHEF010000005.1"/>
</dbReference>
<sequence>MAFFIRAMVLLLSGISLSCFAASSILVWPIYQVIESDENSSALWLENKGNAPVGLQIRILSWKQMDFQDRYAEQSNVIATPPFMTLEPGKRNMVRLIRVNPASANTEQAYRIIVDEISSPNQQNSPQMGLQFQMRYLLPLFLDGEGVWTHIRPDKRRANTEPTLPVLSWRISAVGGKNYLYVRNRGVVHARLSNVYWAADQSGKGSRTTLTDGFLGYVLPGQEMRWPLPAGVSTPGAAMQLFTNLIGITDPILIKRE</sequence>
<keyword evidence="1" id="KW-0732">Signal</keyword>
<dbReference type="EMBL" id="JBEHEF010000005">
    <property type="protein sequence ID" value="MEQ9938027.1"/>
    <property type="molecule type" value="Genomic_DNA"/>
</dbReference>
<evidence type="ECO:0000259" key="2">
    <source>
        <dbReference type="Pfam" id="PF00345"/>
    </source>
</evidence>
<dbReference type="SUPFAM" id="SSF49354">
    <property type="entry name" value="PapD-like"/>
    <property type="match status" value="1"/>
</dbReference>
<organism evidence="3 4">
    <name type="scientific">Pectobacterium polonicum</name>
    <dbReference type="NCBI Taxonomy" id="2485124"/>
    <lineage>
        <taxon>Bacteria</taxon>
        <taxon>Pseudomonadati</taxon>
        <taxon>Pseudomonadota</taxon>
        <taxon>Gammaproteobacteria</taxon>
        <taxon>Enterobacterales</taxon>
        <taxon>Pectobacteriaceae</taxon>
        <taxon>Pectobacterium</taxon>
    </lineage>
</organism>
<dbReference type="Pfam" id="PF00345">
    <property type="entry name" value="PapD_N"/>
    <property type="match status" value="1"/>
</dbReference>
<dbReference type="Gene3D" id="2.60.40.10">
    <property type="entry name" value="Immunoglobulins"/>
    <property type="match status" value="1"/>
</dbReference>
<dbReference type="InterPro" id="IPR016147">
    <property type="entry name" value="Pili_assmbl_chaperone_N"/>
</dbReference>
<dbReference type="InterPro" id="IPR008962">
    <property type="entry name" value="PapD-like_sf"/>
</dbReference>
<dbReference type="PANTHER" id="PTHR30251:SF4">
    <property type="entry name" value="SLR1668 PROTEIN"/>
    <property type="match status" value="1"/>
</dbReference>
<accession>A0ABV1PAA0</accession>
<comment type="caution">
    <text evidence="3">The sequence shown here is derived from an EMBL/GenBank/DDBJ whole genome shotgun (WGS) entry which is preliminary data.</text>
</comment>
<name>A0ABV1PAA0_9GAMM</name>
<feature type="domain" description="Pili assembly chaperone N-terminal" evidence="2">
    <location>
        <begin position="34"/>
        <end position="142"/>
    </location>
</feature>
<dbReference type="PANTHER" id="PTHR30251">
    <property type="entry name" value="PILUS ASSEMBLY CHAPERONE"/>
    <property type="match status" value="1"/>
</dbReference>
<dbReference type="PROSITE" id="PS51257">
    <property type="entry name" value="PROKAR_LIPOPROTEIN"/>
    <property type="match status" value="1"/>
</dbReference>
<evidence type="ECO:0000256" key="1">
    <source>
        <dbReference type="SAM" id="SignalP"/>
    </source>
</evidence>
<evidence type="ECO:0000313" key="3">
    <source>
        <dbReference type="EMBL" id="MEQ9938027.1"/>
    </source>
</evidence>
<dbReference type="InterPro" id="IPR050643">
    <property type="entry name" value="Periplasmic_pilus_chap"/>
</dbReference>
<feature type="signal peptide" evidence="1">
    <location>
        <begin position="1"/>
        <end position="21"/>
    </location>
</feature>